<evidence type="ECO:0008006" key="3">
    <source>
        <dbReference type="Google" id="ProtNLM"/>
    </source>
</evidence>
<dbReference type="EMBL" id="VUMY01000023">
    <property type="protein sequence ID" value="MST50580.1"/>
    <property type="molecule type" value="Genomic_DNA"/>
</dbReference>
<dbReference type="InterPro" id="IPR027417">
    <property type="entry name" value="P-loop_NTPase"/>
</dbReference>
<dbReference type="RefSeq" id="WP_154546393.1">
    <property type="nucleotide sequence ID" value="NZ_VUMY01000023.1"/>
</dbReference>
<sequence>MPSTGKKSGRGAALDSELRGSTIPRIYTPPLHVLEPRSEEAEYWTYGYSVIDFAQEILGERLLDWQKWLYVHALELNEDGTFRFKTILILVARQNGKTTWARILIAWFLFVFGVKLVLGTSQDLDTAEEVWNGVVAYCDPDDEESLESLRSEVSKVWRVNGKKALQLKGHRRYKTKATTKGAGRGLSGDLIFMDELREQRNWDAWAAITKTTIARPNALTVTCSNAGDAGSVVLHHLRKTAHDRLGDPDGLNKEAPAAVLDIEAPEIVLTPKGRDLAGDEPGFDTTMGIFEWSALPNANKWDREAWQAANPSLGELISERTLVSAAETDPDEVFRMECLCQWEVGSLDGPFPPGAWQGGVDGDSQIPVENRVVYCVDVEADRSRAFVGVAGFRADGDVHVEIAAAFDPDRIGKWFQARAGNDALEVVVQERGAPASSFIDVLEGIDGVEVVRWGGAELGIGCGRFYDAVRRSAPGKLVESKPSSGLRAWHRQQPVLDLVAATAVTKPAGDAWFWDRSKSPQGAAPLMAVTGAFWCLTRPQESKFVSAYETSDLVVI</sequence>
<dbReference type="Gene3D" id="3.40.50.300">
    <property type="entry name" value="P-loop containing nucleotide triphosphate hydrolases"/>
    <property type="match status" value="1"/>
</dbReference>
<keyword evidence="2" id="KW-1185">Reference proteome</keyword>
<dbReference type="Proteomes" id="UP000442535">
    <property type="component" value="Unassembled WGS sequence"/>
</dbReference>
<evidence type="ECO:0000313" key="2">
    <source>
        <dbReference type="Proteomes" id="UP000442535"/>
    </source>
</evidence>
<gene>
    <name evidence="1" type="ORF">FYJ63_10165</name>
</gene>
<name>A0A7K0K6A5_9ACTO</name>
<proteinExistence type="predicted"/>
<organism evidence="1 2">
    <name type="scientific">Mobiluncus porci</name>
    <dbReference type="NCBI Taxonomy" id="2652278"/>
    <lineage>
        <taxon>Bacteria</taxon>
        <taxon>Bacillati</taxon>
        <taxon>Actinomycetota</taxon>
        <taxon>Actinomycetes</taxon>
        <taxon>Actinomycetales</taxon>
        <taxon>Actinomycetaceae</taxon>
        <taxon>Mobiluncus</taxon>
    </lineage>
</organism>
<protein>
    <recommendedName>
        <fullName evidence="3">Terminase</fullName>
    </recommendedName>
</protein>
<evidence type="ECO:0000313" key="1">
    <source>
        <dbReference type="EMBL" id="MST50580.1"/>
    </source>
</evidence>
<dbReference type="AlphaFoldDB" id="A0A7K0K6A5"/>
<accession>A0A7K0K6A5</accession>
<comment type="caution">
    <text evidence="1">The sequence shown here is derived from an EMBL/GenBank/DDBJ whole genome shotgun (WGS) entry which is preliminary data.</text>
</comment>
<reference evidence="1 2" key="1">
    <citation type="submission" date="2019-08" db="EMBL/GenBank/DDBJ databases">
        <title>In-depth cultivation of the pig gut microbiome towards novel bacterial diversity and tailored functional studies.</title>
        <authorList>
            <person name="Wylensek D."/>
            <person name="Hitch T.C.A."/>
            <person name="Clavel T."/>
        </authorList>
    </citation>
    <scope>NUCLEOTIDE SEQUENCE [LARGE SCALE GENOMIC DNA]</scope>
    <source>
        <strain evidence="1 2">RF-GAM-744-WT-7</strain>
    </source>
</reference>